<dbReference type="InterPro" id="IPR000301">
    <property type="entry name" value="Tetraspanin_animals"/>
</dbReference>
<dbReference type="eggNOG" id="KOG3882">
    <property type="taxonomic scope" value="Eukaryota"/>
</dbReference>
<feature type="compositionally biased region" description="Polar residues" evidence="7">
    <location>
        <begin position="276"/>
        <end position="289"/>
    </location>
</feature>
<evidence type="ECO:0000313" key="8">
    <source>
        <dbReference type="EMBL" id="EDV58308.1"/>
    </source>
</evidence>
<keyword evidence="9" id="KW-1185">Reference proteome</keyword>
<feature type="transmembrane region" description="Helical" evidence="6">
    <location>
        <begin position="17"/>
        <end position="40"/>
    </location>
</feature>
<dbReference type="OrthoDB" id="10051815at2759"/>
<dbReference type="CDD" id="cd03127">
    <property type="entry name" value="tetraspanin_LEL"/>
    <property type="match status" value="1"/>
</dbReference>
<evidence type="ECO:0000256" key="5">
    <source>
        <dbReference type="ARBA" id="ARBA00023136"/>
    </source>
</evidence>
<evidence type="ECO:0000313" key="9">
    <source>
        <dbReference type="Proteomes" id="UP000008711"/>
    </source>
</evidence>
<dbReference type="Pfam" id="PF00335">
    <property type="entry name" value="Tetraspanin"/>
    <property type="match status" value="1"/>
</dbReference>
<proteinExistence type="inferred from homology"/>
<dbReference type="GO" id="GO:0005886">
    <property type="term" value="C:plasma membrane"/>
    <property type="evidence" value="ECO:0007669"/>
    <property type="project" value="TreeGrafter"/>
</dbReference>
<dbReference type="PANTHER" id="PTHR19282">
    <property type="entry name" value="TETRASPANIN"/>
    <property type="match status" value="1"/>
</dbReference>
<dbReference type="PhylomeDB" id="B3N7U7"/>
<evidence type="ECO:0000256" key="7">
    <source>
        <dbReference type="SAM" id="MobiDB-lite"/>
    </source>
</evidence>
<keyword evidence="3 6" id="KW-0812">Transmembrane</keyword>
<dbReference type="EMBL" id="CH954177">
    <property type="protein sequence ID" value="EDV58308.1"/>
    <property type="molecule type" value="Genomic_DNA"/>
</dbReference>
<evidence type="ECO:0000256" key="4">
    <source>
        <dbReference type="ARBA" id="ARBA00022989"/>
    </source>
</evidence>
<dbReference type="PIRSF" id="PIRSF002419">
    <property type="entry name" value="Tetraspanin"/>
    <property type="match status" value="1"/>
</dbReference>
<dbReference type="HOGENOM" id="CLU_055524_6_1_1"/>
<dbReference type="PRINTS" id="PR00259">
    <property type="entry name" value="TMFOUR"/>
</dbReference>
<keyword evidence="5 6" id="KW-0472">Membrane</keyword>
<dbReference type="InterPro" id="IPR018499">
    <property type="entry name" value="Tetraspanin/Peripherin"/>
</dbReference>
<name>B3N7U7_DROER</name>
<evidence type="ECO:0000256" key="6">
    <source>
        <dbReference type="RuleBase" id="RU361218"/>
    </source>
</evidence>
<dbReference type="OMA" id="DMLMRTM"/>
<accession>B3N7U7</accession>
<protein>
    <recommendedName>
        <fullName evidence="6">Tetraspanin</fullName>
    </recommendedName>
</protein>
<dbReference type="Gene3D" id="1.10.1450.10">
    <property type="entry name" value="Tetraspanin"/>
    <property type="match status" value="1"/>
</dbReference>
<dbReference type="PROSITE" id="PS50096">
    <property type="entry name" value="IQ"/>
    <property type="match status" value="1"/>
</dbReference>
<reference evidence="8 9" key="2">
    <citation type="journal article" date="2008" name="Bioinformatics">
        <title>Assembly reconciliation.</title>
        <authorList>
            <person name="Zimin A.V."/>
            <person name="Smith D.R."/>
            <person name="Sutton G."/>
            <person name="Yorke J.A."/>
        </authorList>
    </citation>
    <scope>NUCLEOTIDE SEQUENCE [LARGE SCALE GENOMIC DNA]</scope>
    <source>
        <strain evidence="8 9">TSC#14021-0224.01</strain>
    </source>
</reference>
<feature type="region of interest" description="Disordered" evidence="7">
    <location>
        <begin position="271"/>
        <end position="311"/>
    </location>
</feature>
<dbReference type="PANTHER" id="PTHR19282:SF28">
    <property type="entry name" value="TETRASPANIN"/>
    <property type="match status" value="1"/>
</dbReference>
<evidence type="ECO:0000256" key="2">
    <source>
        <dbReference type="ARBA" id="ARBA00006840"/>
    </source>
</evidence>
<comment type="similarity">
    <text evidence="2 6">Belongs to the tetraspanin (TM4SF) family.</text>
</comment>
<dbReference type="AlphaFoldDB" id="B3N7U7"/>
<evidence type="ECO:0000256" key="3">
    <source>
        <dbReference type="ARBA" id="ARBA00022692"/>
    </source>
</evidence>
<comment type="subcellular location">
    <subcellularLocation>
        <location evidence="1 6">Membrane</location>
        <topology evidence="1 6">Multi-pass membrane protein</topology>
    </subcellularLocation>
</comment>
<evidence type="ECO:0000256" key="1">
    <source>
        <dbReference type="ARBA" id="ARBA00004141"/>
    </source>
</evidence>
<organism evidence="8 9">
    <name type="scientific">Drosophila erecta</name>
    <name type="common">Fruit fly</name>
    <dbReference type="NCBI Taxonomy" id="7220"/>
    <lineage>
        <taxon>Eukaryota</taxon>
        <taxon>Metazoa</taxon>
        <taxon>Ecdysozoa</taxon>
        <taxon>Arthropoda</taxon>
        <taxon>Hexapoda</taxon>
        <taxon>Insecta</taxon>
        <taxon>Pterygota</taxon>
        <taxon>Neoptera</taxon>
        <taxon>Endopterygota</taxon>
        <taxon>Diptera</taxon>
        <taxon>Brachycera</taxon>
        <taxon>Muscomorpha</taxon>
        <taxon>Ephydroidea</taxon>
        <taxon>Drosophilidae</taxon>
        <taxon>Drosophila</taxon>
        <taxon>Sophophora</taxon>
    </lineage>
</organism>
<feature type="transmembrane region" description="Helical" evidence="6">
    <location>
        <begin position="218"/>
        <end position="243"/>
    </location>
</feature>
<feature type="transmembrane region" description="Helical" evidence="6">
    <location>
        <begin position="60"/>
        <end position="81"/>
    </location>
</feature>
<dbReference type="SUPFAM" id="SSF48652">
    <property type="entry name" value="Tetraspanin"/>
    <property type="match status" value="1"/>
</dbReference>
<dbReference type="Proteomes" id="UP000008711">
    <property type="component" value="Unassembled WGS sequence"/>
</dbReference>
<keyword evidence="4 6" id="KW-1133">Transmembrane helix</keyword>
<sequence length="311" mass="33909">MANRELQLNSGMKCAKYMLVIVSFMFALTAILLIMVGTTIQTVFGDFSLFIDGHFSSPPALLIAIGFILIAVATLGAYGAVKESVMVINLYGVCLFLVFILEVSAAIAAFVMQSQVRGMLIRTMNQALVEYEPDPNVRAGVDFMQSMLECCGVYEPEDWRDHYSPNKNSTLGADDVEVPNSCCGILPQSVNGATEMTCLQTFDYGCLRKMNFIVSQSAMLIATGATTVAFVQLLGVLCAFMLAKTLRRNKSIREARRWQLQQSLGVLISGGKMGPPQNSAVTGYQQLGNGEQGPHEPHEPYTYTPQSPSVN</sequence>
<feature type="transmembrane region" description="Helical" evidence="6">
    <location>
        <begin position="88"/>
        <end position="112"/>
    </location>
</feature>
<gene>
    <name evidence="8" type="primary">Dere\GG25316</name>
    <name evidence="8" type="synonym">dere_GLEANR_9960</name>
    <name evidence="8" type="synonym">GG25316</name>
    <name evidence="8" type="ORF">Dere_GG25316</name>
</gene>
<reference evidence="8 9" key="1">
    <citation type="journal article" date="2007" name="Nature">
        <title>Evolution of genes and genomes on the Drosophila phylogeny.</title>
        <authorList>
            <consortium name="Drosophila 12 Genomes Consortium"/>
            <person name="Clark A.G."/>
            <person name="Eisen M.B."/>
            <person name="Smith D.R."/>
            <person name="Bergman C.M."/>
            <person name="Oliver B."/>
            <person name="Markow T.A."/>
            <person name="Kaufman T.C."/>
            <person name="Kellis M."/>
            <person name="Gelbart W."/>
            <person name="Iyer V.N."/>
            <person name="Pollard D.A."/>
            <person name="Sackton T.B."/>
            <person name="Larracuente A.M."/>
            <person name="Singh N.D."/>
            <person name="Abad J.P."/>
            <person name="Abt D.N."/>
            <person name="Adryan B."/>
            <person name="Aguade M."/>
            <person name="Akashi H."/>
            <person name="Anderson W.W."/>
            <person name="Aquadro C.F."/>
            <person name="Ardell D.H."/>
            <person name="Arguello R."/>
            <person name="Artieri C.G."/>
            <person name="Barbash D.A."/>
            <person name="Barker D."/>
            <person name="Barsanti P."/>
            <person name="Batterham P."/>
            <person name="Batzoglou S."/>
            <person name="Begun D."/>
            <person name="Bhutkar A."/>
            <person name="Blanco E."/>
            <person name="Bosak S.A."/>
            <person name="Bradley R.K."/>
            <person name="Brand A.D."/>
            <person name="Brent M.R."/>
            <person name="Brooks A.N."/>
            <person name="Brown R.H."/>
            <person name="Butlin R.K."/>
            <person name="Caggese C."/>
            <person name="Calvi B.R."/>
            <person name="Bernardo de Carvalho A."/>
            <person name="Caspi A."/>
            <person name="Castrezana S."/>
            <person name="Celniker S.E."/>
            <person name="Chang J.L."/>
            <person name="Chapple C."/>
            <person name="Chatterji S."/>
            <person name="Chinwalla A."/>
            <person name="Civetta A."/>
            <person name="Clifton S.W."/>
            <person name="Comeron J.M."/>
            <person name="Costello J.C."/>
            <person name="Coyne J.A."/>
            <person name="Daub J."/>
            <person name="David R.G."/>
            <person name="Delcher A.L."/>
            <person name="Delehaunty K."/>
            <person name="Do C.B."/>
            <person name="Ebling H."/>
            <person name="Edwards K."/>
            <person name="Eickbush T."/>
            <person name="Evans J.D."/>
            <person name="Filipski A."/>
            <person name="Findeiss S."/>
            <person name="Freyhult E."/>
            <person name="Fulton L."/>
            <person name="Fulton R."/>
            <person name="Garcia A.C."/>
            <person name="Gardiner A."/>
            <person name="Garfield D.A."/>
            <person name="Garvin B.E."/>
            <person name="Gibson G."/>
            <person name="Gilbert D."/>
            <person name="Gnerre S."/>
            <person name="Godfrey J."/>
            <person name="Good R."/>
            <person name="Gotea V."/>
            <person name="Gravely B."/>
            <person name="Greenberg A.J."/>
            <person name="Griffiths-Jones S."/>
            <person name="Gross S."/>
            <person name="Guigo R."/>
            <person name="Gustafson E.A."/>
            <person name="Haerty W."/>
            <person name="Hahn M.W."/>
            <person name="Halligan D.L."/>
            <person name="Halpern A.L."/>
            <person name="Halter G.M."/>
            <person name="Han M.V."/>
            <person name="Heger A."/>
            <person name="Hillier L."/>
            <person name="Hinrichs A.S."/>
            <person name="Holmes I."/>
            <person name="Hoskins R.A."/>
            <person name="Hubisz M.J."/>
            <person name="Hultmark D."/>
            <person name="Huntley M.A."/>
            <person name="Jaffe D.B."/>
            <person name="Jagadeeshan S."/>
            <person name="Jeck W.R."/>
            <person name="Johnson J."/>
            <person name="Jones C.D."/>
            <person name="Jordan W.C."/>
            <person name="Karpen G.H."/>
            <person name="Kataoka E."/>
            <person name="Keightley P.D."/>
            <person name="Kheradpour P."/>
            <person name="Kirkness E.F."/>
            <person name="Koerich L.B."/>
            <person name="Kristiansen K."/>
            <person name="Kudrna D."/>
            <person name="Kulathinal R.J."/>
            <person name="Kumar S."/>
            <person name="Kwok R."/>
            <person name="Lander E."/>
            <person name="Langley C.H."/>
            <person name="Lapoint R."/>
            <person name="Lazzaro B.P."/>
            <person name="Lee S.J."/>
            <person name="Levesque L."/>
            <person name="Li R."/>
            <person name="Lin C.F."/>
            <person name="Lin M.F."/>
            <person name="Lindblad-Toh K."/>
            <person name="Llopart A."/>
            <person name="Long M."/>
            <person name="Low L."/>
            <person name="Lozovsky E."/>
            <person name="Lu J."/>
            <person name="Luo M."/>
            <person name="Machado C.A."/>
            <person name="Makalowski W."/>
            <person name="Marzo M."/>
            <person name="Matsuda M."/>
            <person name="Matzkin L."/>
            <person name="McAllister B."/>
            <person name="McBride C.S."/>
            <person name="McKernan B."/>
            <person name="McKernan K."/>
            <person name="Mendez-Lago M."/>
            <person name="Minx P."/>
            <person name="Mollenhauer M.U."/>
            <person name="Montooth K."/>
            <person name="Mount S.M."/>
            <person name="Mu X."/>
            <person name="Myers E."/>
            <person name="Negre B."/>
            <person name="Newfeld S."/>
            <person name="Nielsen R."/>
            <person name="Noor M.A."/>
            <person name="O'Grady P."/>
            <person name="Pachter L."/>
            <person name="Papaceit M."/>
            <person name="Parisi M.J."/>
            <person name="Parisi M."/>
            <person name="Parts L."/>
            <person name="Pedersen J.S."/>
            <person name="Pesole G."/>
            <person name="Phillippy A.M."/>
            <person name="Ponting C.P."/>
            <person name="Pop M."/>
            <person name="Porcelli D."/>
            <person name="Powell J.R."/>
            <person name="Prohaska S."/>
            <person name="Pruitt K."/>
            <person name="Puig M."/>
            <person name="Quesneville H."/>
            <person name="Ram K.R."/>
            <person name="Rand D."/>
            <person name="Rasmussen M.D."/>
            <person name="Reed L.K."/>
            <person name="Reenan R."/>
            <person name="Reily A."/>
            <person name="Remington K.A."/>
            <person name="Rieger T.T."/>
            <person name="Ritchie M.G."/>
            <person name="Robin C."/>
            <person name="Rogers Y.H."/>
            <person name="Rohde C."/>
            <person name="Rozas J."/>
            <person name="Rubenfield M.J."/>
            <person name="Ruiz A."/>
            <person name="Russo S."/>
            <person name="Salzberg S.L."/>
            <person name="Sanchez-Gracia A."/>
            <person name="Saranga D.J."/>
            <person name="Sato H."/>
            <person name="Schaeffer S.W."/>
            <person name="Schatz M.C."/>
            <person name="Schlenke T."/>
            <person name="Schwartz R."/>
            <person name="Segarra C."/>
            <person name="Singh R.S."/>
            <person name="Sirot L."/>
            <person name="Sirota M."/>
            <person name="Sisneros N.B."/>
            <person name="Smith C.D."/>
            <person name="Smith T.F."/>
            <person name="Spieth J."/>
            <person name="Stage D.E."/>
            <person name="Stark A."/>
            <person name="Stephan W."/>
            <person name="Strausberg R.L."/>
            <person name="Strempel S."/>
            <person name="Sturgill D."/>
            <person name="Sutton G."/>
            <person name="Sutton G.G."/>
            <person name="Tao W."/>
            <person name="Teichmann S."/>
            <person name="Tobari Y.N."/>
            <person name="Tomimura Y."/>
            <person name="Tsolas J.M."/>
            <person name="Valente V.L."/>
            <person name="Venter E."/>
            <person name="Venter J.C."/>
            <person name="Vicario S."/>
            <person name="Vieira F.G."/>
            <person name="Vilella A.J."/>
            <person name="Villasante A."/>
            <person name="Walenz B."/>
            <person name="Wang J."/>
            <person name="Wasserman M."/>
            <person name="Watts T."/>
            <person name="Wilson D."/>
            <person name="Wilson R.K."/>
            <person name="Wing R.A."/>
            <person name="Wolfner M.F."/>
            <person name="Wong A."/>
            <person name="Wong G.K."/>
            <person name="Wu C.I."/>
            <person name="Wu G."/>
            <person name="Yamamoto D."/>
            <person name="Yang H.P."/>
            <person name="Yang S.P."/>
            <person name="Yorke J.A."/>
            <person name="Yoshida K."/>
            <person name="Zdobnov E."/>
            <person name="Zhang P."/>
            <person name="Zhang Y."/>
            <person name="Zimin A.V."/>
            <person name="Baldwin J."/>
            <person name="Abdouelleil A."/>
            <person name="Abdulkadir J."/>
            <person name="Abebe A."/>
            <person name="Abera B."/>
            <person name="Abreu J."/>
            <person name="Acer S.C."/>
            <person name="Aftuck L."/>
            <person name="Alexander A."/>
            <person name="An P."/>
            <person name="Anderson E."/>
            <person name="Anderson S."/>
            <person name="Arachi H."/>
            <person name="Azer M."/>
            <person name="Bachantsang P."/>
            <person name="Barry A."/>
            <person name="Bayul T."/>
            <person name="Berlin A."/>
            <person name="Bessette D."/>
            <person name="Bloom T."/>
            <person name="Blye J."/>
            <person name="Boguslavskiy L."/>
            <person name="Bonnet C."/>
            <person name="Boukhgalter B."/>
            <person name="Bourzgui I."/>
            <person name="Brown A."/>
            <person name="Cahill P."/>
            <person name="Channer S."/>
            <person name="Cheshatsang Y."/>
            <person name="Chuda L."/>
            <person name="Citroen M."/>
            <person name="Collymore A."/>
            <person name="Cooke P."/>
            <person name="Costello M."/>
            <person name="D'Aco K."/>
            <person name="Daza R."/>
            <person name="De Haan G."/>
            <person name="DeGray S."/>
            <person name="DeMaso C."/>
            <person name="Dhargay N."/>
            <person name="Dooley K."/>
            <person name="Dooley E."/>
            <person name="Doricent M."/>
            <person name="Dorje P."/>
            <person name="Dorjee K."/>
            <person name="Dupes A."/>
            <person name="Elong R."/>
            <person name="Falk J."/>
            <person name="Farina A."/>
            <person name="Faro S."/>
            <person name="Ferguson D."/>
            <person name="Fisher S."/>
            <person name="Foley C.D."/>
            <person name="Franke A."/>
            <person name="Friedrich D."/>
            <person name="Gadbois L."/>
            <person name="Gearin G."/>
            <person name="Gearin C.R."/>
            <person name="Giannoukos G."/>
            <person name="Goode T."/>
            <person name="Graham J."/>
            <person name="Grandbois E."/>
            <person name="Grewal S."/>
            <person name="Gyaltsen K."/>
            <person name="Hafez N."/>
            <person name="Hagos B."/>
            <person name="Hall J."/>
            <person name="Henson C."/>
            <person name="Hollinger A."/>
            <person name="Honan T."/>
            <person name="Huard M.D."/>
            <person name="Hughes L."/>
            <person name="Hurhula B."/>
            <person name="Husby M.E."/>
            <person name="Kamat A."/>
            <person name="Kanga B."/>
            <person name="Kashin S."/>
            <person name="Khazanovich D."/>
            <person name="Kisner P."/>
            <person name="Lance K."/>
            <person name="Lara M."/>
            <person name="Lee W."/>
            <person name="Lennon N."/>
            <person name="Letendre F."/>
            <person name="LeVine R."/>
            <person name="Lipovsky A."/>
            <person name="Liu X."/>
            <person name="Liu J."/>
            <person name="Liu S."/>
            <person name="Lokyitsang T."/>
            <person name="Lokyitsang Y."/>
            <person name="Lubonja R."/>
            <person name="Lui A."/>
            <person name="MacDonald P."/>
            <person name="Magnisalis V."/>
            <person name="Maru K."/>
            <person name="Matthews C."/>
            <person name="McCusker W."/>
            <person name="McDonough S."/>
            <person name="Mehta T."/>
            <person name="Meldrim J."/>
            <person name="Meneus L."/>
            <person name="Mihai O."/>
            <person name="Mihalev A."/>
            <person name="Mihova T."/>
            <person name="Mittelman R."/>
            <person name="Mlenga V."/>
            <person name="Montmayeur A."/>
            <person name="Mulrain L."/>
            <person name="Navidi A."/>
            <person name="Naylor J."/>
            <person name="Negash T."/>
            <person name="Nguyen T."/>
            <person name="Nguyen N."/>
            <person name="Nicol R."/>
            <person name="Norbu C."/>
            <person name="Norbu N."/>
            <person name="Novod N."/>
            <person name="O'Neill B."/>
            <person name="Osman S."/>
            <person name="Markiewicz E."/>
            <person name="Oyono O.L."/>
            <person name="Patti C."/>
            <person name="Phunkhang P."/>
            <person name="Pierre F."/>
            <person name="Priest M."/>
            <person name="Raghuraman S."/>
            <person name="Rege F."/>
            <person name="Reyes R."/>
            <person name="Rise C."/>
            <person name="Rogov P."/>
            <person name="Ross K."/>
            <person name="Ryan E."/>
            <person name="Settipalli S."/>
            <person name="Shea T."/>
            <person name="Sherpa N."/>
            <person name="Shi L."/>
            <person name="Shih D."/>
            <person name="Sparrow T."/>
            <person name="Spaulding J."/>
            <person name="Stalker J."/>
            <person name="Stange-Thomann N."/>
            <person name="Stavropoulos S."/>
            <person name="Stone C."/>
            <person name="Strader C."/>
            <person name="Tesfaye S."/>
            <person name="Thomson T."/>
            <person name="Thoulutsang Y."/>
            <person name="Thoulutsang D."/>
            <person name="Topham K."/>
            <person name="Topping I."/>
            <person name="Tsamla T."/>
            <person name="Vassiliev H."/>
            <person name="Vo A."/>
            <person name="Wangchuk T."/>
            <person name="Wangdi T."/>
            <person name="Weiand M."/>
            <person name="Wilkinson J."/>
            <person name="Wilson A."/>
            <person name="Yadav S."/>
            <person name="Young G."/>
            <person name="Yu Q."/>
            <person name="Zembek L."/>
            <person name="Zhong D."/>
            <person name="Zimmer A."/>
            <person name="Zwirko Z."/>
            <person name="Jaffe D.B."/>
            <person name="Alvarez P."/>
            <person name="Brockman W."/>
            <person name="Butler J."/>
            <person name="Chin C."/>
            <person name="Gnerre S."/>
            <person name="Grabherr M."/>
            <person name="Kleber M."/>
            <person name="Mauceli E."/>
            <person name="MacCallum I."/>
        </authorList>
    </citation>
    <scope>NUCLEOTIDE SEQUENCE [LARGE SCALE GENOMIC DNA]</scope>
    <source>
        <strain evidence="8 9">TSC#14021-0224.01</strain>
    </source>
</reference>
<dbReference type="InterPro" id="IPR008952">
    <property type="entry name" value="Tetraspanin_EC2_sf"/>
</dbReference>